<proteinExistence type="predicted"/>
<accession>A0A6V7XVP9</accession>
<evidence type="ECO:0000313" key="1">
    <source>
        <dbReference type="EMBL" id="CAD2203378.1"/>
    </source>
</evidence>
<reference evidence="1 2" key="1">
    <citation type="submission" date="2020-08" db="EMBL/GenBank/DDBJ databases">
        <authorList>
            <person name="Koutsovoulos G."/>
            <person name="Danchin GJ E."/>
        </authorList>
    </citation>
    <scope>NUCLEOTIDE SEQUENCE [LARGE SCALE GENOMIC DNA]</scope>
</reference>
<dbReference type="OrthoDB" id="10246805at2759"/>
<name>A0A6V7XVP9_MELEN</name>
<gene>
    <name evidence="1" type="ORF">MENT_LOCUS57064</name>
</gene>
<dbReference type="AlphaFoldDB" id="A0A6V7XVP9"/>
<protein>
    <submittedName>
        <fullName evidence="1">Uncharacterized protein</fullName>
    </submittedName>
</protein>
<evidence type="ECO:0000313" key="2">
    <source>
        <dbReference type="Proteomes" id="UP000580250"/>
    </source>
</evidence>
<comment type="caution">
    <text evidence="1">The sequence shown here is derived from an EMBL/GenBank/DDBJ whole genome shotgun (WGS) entry which is preliminary data.</text>
</comment>
<dbReference type="EMBL" id="CAJEWN010002378">
    <property type="protein sequence ID" value="CAD2203378.1"/>
    <property type="molecule type" value="Genomic_DNA"/>
</dbReference>
<sequence>MREQNNEINLSNPPIVDITIEDQQQINSILPIIEAKKRIMHAFNDLDDIFLNGPIFFEDIISSDFNIFRLTDTFSPNPSPIPFDELNSLEASFQTGRIFINRVQKCILVDRLLCVGFCQIYALF</sequence>
<organism evidence="1 2">
    <name type="scientific">Meloidogyne enterolobii</name>
    <name type="common">Root-knot nematode worm</name>
    <name type="synonym">Meloidogyne mayaguensis</name>
    <dbReference type="NCBI Taxonomy" id="390850"/>
    <lineage>
        <taxon>Eukaryota</taxon>
        <taxon>Metazoa</taxon>
        <taxon>Ecdysozoa</taxon>
        <taxon>Nematoda</taxon>
        <taxon>Chromadorea</taxon>
        <taxon>Rhabditida</taxon>
        <taxon>Tylenchina</taxon>
        <taxon>Tylenchomorpha</taxon>
        <taxon>Tylenchoidea</taxon>
        <taxon>Meloidogynidae</taxon>
        <taxon>Meloidogyninae</taxon>
        <taxon>Meloidogyne</taxon>
    </lineage>
</organism>
<dbReference type="Proteomes" id="UP000580250">
    <property type="component" value="Unassembled WGS sequence"/>
</dbReference>